<organism evidence="1 2">
    <name type="scientific">Mesonia algae</name>
    <dbReference type="NCBI Taxonomy" id="213248"/>
    <lineage>
        <taxon>Bacteria</taxon>
        <taxon>Pseudomonadati</taxon>
        <taxon>Bacteroidota</taxon>
        <taxon>Flavobacteriia</taxon>
        <taxon>Flavobacteriales</taxon>
        <taxon>Flavobacteriaceae</taxon>
        <taxon>Mesonia</taxon>
    </lineage>
</organism>
<dbReference type="EMBL" id="QKYV01000008">
    <property type="protein sequence ID" value="PZW38547.1"/>
    <property type="molecule type" value="Genomic_DNA"/>
</dbReference>
<proteinExistence type="predicted"/>
<accession>A0A2W7IGW5</accession>
<dbReference type="AlphaFoldDB" id="A0A2W7IGW5"/>
<reference evidence="1 2" key="1">
    <citation type="submission" date="2018-06" db="EMBL/GenBank/DDBJ databases">
        <title>Genomic Encyclopedia of Archaeal and Bacterial Type Strains, Phase II (KMG-II): from individual species to whole genera.</title>
        <authorList>
            <person name="Goeker M."/>
        </authorList>
    </citation>
    <scope>NUCLEOTIDE SEQUENCE [LARGE SCALE GENOMIC DNA]</scope>
    <source>
        <strain evidence="1 2">DSM 15361</strain>
    </source>
</reference>
<dbReference type="InterPro" id="IPR046495">
    <property type="entry name" value="DUF6588"/>
</dbReference>
<dbReference type="Proteomes" id="UP000249542">
    <property type="component" value="Unassembled WGS sequence"/>
</dbReference>
<dbReference type="Pfam" id="PF20230">
    <property type="entry name" value="DUF6588"/>
    <property type="match status" value="1"/>
</dbReference>
<keyword evidence="2" id="KW-1185">Reference proteome</keyword>
<comment type="caution">
    <text evidence="1">The sequence shown here is derived from an EMBL/GenBank/DDBJ whole genome shotgun (WGS) entry which is preliminary data.</text>
</comment>
<evidence type="ECO:0000313" key="2">
    <source>
        <dbReference type="Proteomes" id="UP000249542"/>
    </source>
</evidence>
<evidence type="ECO:0000313" key="1">
    <source>
        <dbReference type="EMBL" id="PZW38547.1"/>
    </source>
</evidence>
<name>A0A2W7IGW5_9FLAO</name>
<sequence>MPTIFGENEADIVALIDYNLNGEKEPTAIELPNGIDDNVDYAPNVFLQASIGVFEAKEVKVRFAPKIMYGRVEKQLYGFGLQYEFSKWFSKEKTFPIYMSVLVGYTKFNGFYDVKESGKQDENQGIDTKINTWNFVVIGSTKFEKLNFYAGLAYLTAKADTKFDGVYQLEEEYAAFQDLVNNFSVENNNSGISGTFGANYKLSNIVFNLSYNIQEFSNVTFGVGYFL</sequence>
<protein>
    <submittedName>
        <fullName evidence="1">Uncharacterized protein</fullName>
    </submittedName>
</protein>
<gene>
    <name evidence="1" type="ORF">LX95_02568</name>
</gene>